<dbReference type="SUPFAM" id="SSF81321">
    <property type="entry name" value="Family A G protein-coupled receptor-like"/>
    <property type="match status" value="1"/>
</dbReference>
<organism evidence="9">
    <name type="scientific">Gongylonema pulchrum</name>
    <dbReference type="NCBI Taxonomy" id="637853"/>
    <lineage>
        <taxon>Eukaryota</taxon>
        <taxon>Metazoa</taxon>
        <taxon>Ecdysozoa</taxon>
        <taxon>Nematoda</taxon>
        <taxon>Chromadorea</taxon>
        <taxon>Rhabditida</taxon>
        <taxon>Spirurina</taxon>
        <taxon>Spiruromorpha</taxon>
        <taxon>Spiruroidea</taxon>
        <taxon>Gongylonematidae</taxon>
        <taxon>Gongylonema</taxon>
    </lineage>
</organism>
<proteinExistence type="predicted"/>
<dbReference type="PANTHER" id="PTHR46709">
    <property type="entry name" value="PROTEIN CBG23488-RELATED"/>
    <property type="match status" value="1"/>
</dbReference>
<evidence type="ECO:0000256" key="2">
    <source>
        <dbReference type="ARBA" id="ARBA00022692"/>
    </source>
</evidence>
<evidence type="ECO:0000313" key="9">
    <source>
        <dbReference type="WBParaSite" id="GPUH_0000043401-mRNA-1"/>
    </source>
</evidence>
<dbReference type="PANTHER" id="PTHR46709:SF2">
    <property type="entry name" value="G-PROTEIN COUPLED RECEPTORS FAMILY 1 PROFILE DOMAIN-CONTAINING PROTEIN"/>
    <property type="match status" value="1"/>
</dbReference>
<sequence>MEEDVREAAYLLASPTTTGEVAAASSSSLANSSGSNDTTTGAESMYGDRPAHCYYEQPPLTDERFWLVTVFGTTVSIISIIENVFLKRHRTTYNLYLMLLAFFDVFVSAAYVLLMSVNVLSDYLQSVSLMRLWFGYMVPIITISHIGMTSSSFLILAATFERYCITVHSKYVRFAQQHRKMIAAFAVLLGVISKGTMCLEFKVRTFLDLLASLAKFFAGTGHTRWLNLKSLAYTCTENIPAKFQPHILSSSRNRLPPKKFAYFFLRSLREI</sequence>
<accession>A0A183CVE3</accession>
<feature type="domain" description="G-protein coupled receptors family 1 profile" evidence="6">
    <location>
        <begin position="72"/>
        <end position="163"/>
    </location>
</feature>
<protein>
    <submittedName>
        <fullName evidence="9">G_PROTEIN_RECEP_F1_2 domain-containing protein</fullName>
    </submittedName>
</protein>
<gene>
    <name evidence="7" type="ORF">GPUH_LOCUS434</name>
</gene>
<reference evidence="7 8" key="2">
    <citation type="submission" date="2018-11" db="EMBL/GenBank/DDBJ databases">
        <authorList>
            <consortium name="Pathogen Informatics"/>
        </authorList>
    </citation>
    <scope>NUCLEOTIDE SEQUENCE [LARGE SCALE GENOMIC DNA]</scope>
</reference>
<evidence type="ECO:0000256" key="4">
    <source>
        <dbReference type="ARBA" id="ARBA00023136"/>
    </source>
</evidence>
<evidence type="ECO:0000256" key="3">
    <source>
        <dbReference type="ARBA" id="ARBA00022989"/>
    </source>
</evidence>
<evidence type="ECO:0000313" key="7">
    <source>
        <dbReference type="EMBL" id="VDK28077.1"/>
    </source>
</evidence>
<keyword evidence="2 5" id="KW-0812">Transmembrane</keyword>
<dbReference type="PROSITE" id="PS50262">
    <property type="entry name" value="G_PROTEIN_RECEP_F1_2"/>
    <property type="match status" value="1"/>
</dbReference>
<reference evidence="9" key="1">
    <citation type="submission" date="2016-06" db="UniProtKB">
        <authorList>
            <consortium name="WormBaseParasite"/>
        </authorList>
    </citation>
    <scope>IDENTIFICATION</scope>
</reference>
<dbReference type="WBParaSite" id="GPUH_0000043401-mRNA-1">
    <property type="protein sequence ID" value="GPUH_0000043401-mRNA-1"/>
    <property type="gene ID" value="GPUH_0000043401"/>
</dbReference>
<dbReference type="AlphaFoldDB" id="A0A183CVE3"/>
<keyword evidence="8" id="KW-1185">Reference proteome</keyword>
<dbReference type="OrthoDB" id="5857538at2759"/>
<evidence type="ECO:0000256" key="1">
    <source>
        <dbReference type="ARBA" id="ARBA00004370"/>
    </source>
</evidence>
<name>A0A183CVE3_9BILA</name>
<evidence type="ECO:0000259" key="6">
    <source>
        <dbReference type="PROSITE" id="PS50262"/>
    </source>
</evidence>
<feature type="transmembrane region" description="Helical" evidence="5">
    <location>
        <begin position="65"/>
        <end position="86"/>
    </location>
</feature>
<evidence type="ECO:0000313" key="8">
    <source>
        <dbReference type="Proteomes" id="UP000271098"/>
    </source>
</evidence>
<dbReference type="EMBL" id="UYRT01000371">
    <property type="protein sequence ID" value="VDK28077.1"/>
    <property type="molecule type" value="Genomic_DNA"/>
</dbReference>
<evidence type="ECO:0000256" key="5">
    <source>
        <dbReference type="SAM" id="Phobius"/>
    </source>
</evidence>
<dbReference type="Proteomes" id="UP000271098">
    <property type="component" value="Unassembled WGS sequence"/>
</dbReference>
<dbReference type="InterPro" id="IPR017452">
    <property type="entry name" value="GPCR_Rhodpsn_7TM"/>
</dbReference>
<feature type="transmembrane region" description="Helical" evidence="5">
    <location>
        <begin position="93"/>
        <end position="114"/>
    </location>
</feature>
<feature type="transmembrane region" description="Helical" evidence="5">
    <location>
        <begin position="134"/>
        <end position="160"/>
    </location>
</feature>
<feature type="transmembrane region" description="Helical" evidence="5">
    <location>
        <begin position="181"/>
        <end position="197"/>
    </location>
</feature>
<keyword evidence="3 5" id="KW-1133">Transmembrane helix</keyword>
<comment type="subcellular location">
    <subcellularLocation>
        <location evidence="1">Membrane</location>
    </subcellularLocation>
</comment>
<keyword evidence="4 5" id="KW-0472">Membrane</keyword>
<dbReference type="Gene3D" id="1.20.1070.10">
    <property type="entry name" value="Rhodopsin 7-helix transmembrane proteins"/>
    <property type="match status" value="1"/>
</dbReference>
<dbReference type="GO" id="GO:0016020">
    <property type="term" value="C:membrane"/>
    <property type="evidence" value="ECO:0007669"/>
    <property type="project" value="UniProtKB-SubCell"/>
</dbReference>